<gene>
    <name evidence="1" type="ORF">GCM10009849_02170</name>
</gene>
<dbReference type="InterPro" id="IPR032710">
    <property type="entry name" value="NTF2-like_dom_sf"/>
</dbReference>
<dbReference type="Pfam" id="PF07366">
    <property type="entry name" value="SnoaL"/>
    <property type="match status" value="1"/>
</dbReference>
<sequence length="144" mass="15615">MDPLAVFTRLIMEGFATGNDAVVDDVVTPGFIEHQYGLESEGAEAIANLKSAVRGVRAMIPDVAYTIDDHVLDGDTLWVRMTSRGTHSVPVMGQPPTGRELVLTVIDIARFEGGRMAEHWGVPDRFALMSQVGALRRPTPPTDA</sequence>
<dbReference type="EMBL" id="BAAAQW010000002">
    <property type="protein sequence ID" value="GAA2196584.1"/>
    <property type="molecule type" value="Genomic_DNA"/>
</dbReference>
<organism evidence="1 2">
    <name type="scientific">Sinomonas flava</name>
    <dbReference type="NCBI Taxonomy" id="496857"/>
    <lineage>
        <taxon>Bacteria</taxon>
        <taxon>Bacillati</taxon>
        <taxon>Actinomycetota</taxon>
        <taxon>Actinomycetes</taxon>
        <taxon>Micrococcales</taxon>
        <taxon>Micrococcaceae</taxon>
        <taxon>Sinomonas</taxon>
    </lineage>
</organism>
<dbReference type="RefSeq" id="WP_344297667.1">
    <property type="nucleotide sequence ID" value="NZ_BAAAQW010000002.1"/>
</dbReference>
<dbReference type="PANTHER" id="PTHR38436:SF1">
    <property type="entry name" value="ESTER CYCLASE"/>
    <property type="match status" value="1"/>
</dbReference>
<protein>
    <submittedName>
        <fullName evidence="1">Ester cyclase</fullName>
    </submittedName>
</protein>
<proteinExistence type="predicted"/>
<evidence type="ECO:0000313" key="2">
    <source>
        <dbReference type="Proteomes" id="UP001500432"/>
    </source>
</evidence>
<reference evidence="2" key="1">
    <citation type="journal article" date="2019" name="Int. J. Syst. Evol. Microbiol.">
        <title>The Global Catalogue of Microorganisms (GCM) 10K type strain sequencing project: providing services to taxonomists for standard genome sequencing and annotation.</title>
        <authorList>
            <consortium name="The Broad Institute Genomics Platform"/>
            <consortium name="The Broad Institute Genome Sequencing Center for Infectious Disease"/>
            <person name="Wu L."/>
            <person name="Ma J."/>
        </authorList>
    </citation>
    <scope>NUCLEOTIDE SEQUENCE [LARGE SCALE GENOMIC DNA]</scope>
    <source>
        <strain evidence="2">JCM 16034</strain>
    </source>
</reference>
<dbReference type="Proteomes" id="UP001500432">
    <property type="component" value="Unassembled WGS sequence"/>
</dbReference>
<name>A0ABP5NAE8_9MICC</name>
<accession>A0ABP5NAE8</accession>
<keyword evidence="2" id="KW-1185">Reference proteome</keyword>
<evidence type="ECO:0000313" key="1">
    <source>
        <dbReference type="EMBL" id="GAA2196584.1"/>
    </source>
</evidence>
<comment type="caution">
    <text evidence="1">The sequence shown here is derived from an EMBL/GenBank/DDBJ whole genome shotgun (WGS) entry which is preliminary data.</text>
</comment>
<dbReference type="SUPFAM" id="SSF54427">
    <property type="entry name" value="NTF2-like"/>
    <property type="match status" value="1"/>
</dbReference>
<dbReference type="Gene3D" id="3.10.450.50">
    <property type="match status" value="1"/>
</dbReference>
<dbReference type="InterPro" id="IPR009959">
    <property type="entry name" value="Cyclase_SnoaL-like"/>
</dbReference>
<dbReference type="PANTHER" id="PTHR38436">
    <property type="entry name" value="POLYKETIDE CYCLASE SNOAL-LIKE DOMAIN"/>
    <property type="match status" value="1"/>
</dbReference>